<feature type="domain" description="LapA adhesin" evidence="1">
    <location>
        <begin position="471"/>
        <end position="583"/>
    </location>
</feature>
<reference evidence="3" key="1">
    <citation type="journal article" date="2019" name="Int. J. Syst. Evol. Microbiol.">
        <title>The Global Catalogue of Microorganisms (GCM) 10K type strain sequencing project: providing services to taxonomists for standard genome sequencing and annotation.</title>
        <authorList>
            <consortium name="The Broad Institute Genomics Platform"/>
            <consortium name="The Broad Institute Genome Sequencing Center for Infectious Disease"/>
            <person name="Wu L."/>
            <person name="Ma J."/>
        </authorList>
    </citation>
    <scope>NUCLEOTIDE SEQUENCE [LARGE SCALE GENOMIC DNA]</scope>
    <source>
        <strain evidence="3">CCUG 60525</strain>
    </source>
</reference>
<sequence>MEQIQQAATVTTLVGKAFILRANGEKVALKQGDILSPGTIIMTEAGAEVMVAGPDFNLALGENSLTEIPTEPLETAQAPTILSSSSDEVSALQAAILEGQDPTLAFEAAAAGAAAGPDVAGNVNGSGNGGFVQVTRTGDSLIAEAGFDTAISTTPFDNNELLIGEQLNEVPRLGTITLFAPDQITEGGQITISASVDLAPQTDLTITLSNGQQIIIPAGATSGSVSFDSRPDDVYNQGNQNVDVTITGTSGGNYNNLDTSSSTTTTIVDDSDVTTVTLSVPDTVTEGQPITVIATVDNAPQTDLILTLSNGEQIVIAAGELSGQVSFDSRADDAYLQGDEPLDISITQSEGGNFESLDTSATASTTIVDDADITSLTLGDITVSEGSGSATVTGVLSNPAGQAFTVTLSNGATLSFAVGATEATSSAFAIQGDDVYVDGEQITVTVTDQGDHDFEQLVSNSATVTVEDTTDVVTATLSVDNATANEGAGDLTYTVTLQDAAGQPVNANNDVTVTLASGNTVTILANTSSITFSQAVQGDDVYVDGETVSQAITGVSEAGAGTPGSFENLTFNGTAVDTEIADTLNTTTLTLNDVTVHEGTGQATLTGSLDQTP</sequence>
<dbReference type="InterPro" id="IPR046779">
    <property type="entry name" value="LapA_adhesin_dom"/>
</dbReference>
<feature type="domain" description="LapA adhesin" evidence="1">
    <location>
        <begin position="272"/>
        <end position="370"/>
    </location>
</feature>
<comment type="caution">
    <text evidence="2">The sequence shown here is derived from an EMBL/GenBank/DDBJ whole genome shotgun (WGS) entry which is preliminary data.</text>
</comment>
<feature type="domain" description="LapA adhesin" evidence="1">
    <location>
        <begin position="372"/>
        <end position="469"/>
    </location>
</feature>
<dbReference type="NCBIfam" id="NF033682">
    <property type="entry name" value="retention_LapA"/>
    <property type="match status" value="1"/>
</dbReference>
<dbReference type="EMBL" id="JBHTJS010000052">
    <property type="protein sequence ID" value="MFD1009138.1"/>
    <property type="molecule type" value="Genomic_DNA"/>
</dbReference>
<dbReference type="Pfam" id="PF20579">
    <property type="entry name" value="LapA"/>
    <property type="match status" value="4"/>
</dbReference>
<protein>
    <submittedName>
        <fullName evidence="2">Retention module-containing protein</fullName>
    </submittedName>
</protein>
<feature type="domain" description="LapA adhesin" evidence="1">
    <location>
        <begin position="175"/>
        <end position="270"/>
    </location>
</feature>
<evidence type="ECO:0000259" key="1">
    <source>
        <dbReference type="Pfam" id="PF20579"/>
    </source>
</evidence>
<evidence type="ECO:0000313" key="2">
    <source>
        <dbReference type="EMBL" id="MFD1009138.1"/>
    </source>
</evidence>
<keyword evidence="3" id="KW-1185">Reference proteome</keyword>
<dbReference type="RefSeq" id="WP_379559142.1">
    <property type="nucleotide sequence ID" value="NZ_JBHTJS010000052.1"/>
</dbReference>
<accession>A0ABW3KIV9</accession>
<gene>
    <name evidence="2" type="ORF">ACFQ1C_13385</name>
</gene>
<evidence type="ECO:0000313" key="3">
    <source>
        <dbReference type="Proteomes" id="UP001597048"/>
    </source>
</evidence>
<proteinExistence type="predicted"/>
<name>A0ABW3KIV9_9GAMM</name>
<organism evidence="2 3">
    <name type="scientific">Oceanisphaera ostreae</name>
    <dbReference type="NCBI Taxonomy" id="914151"/>
    <lineage>
        <taxon>Bacteria</taxon>
        <taxon>Pseudomonadati</taxon>
        <taxon>Pseudomonadota</taxon>
        <taxon>Gammaproteobacteria</taxon>
        <taxon>Aeromonadales</taxon>
        <taxon>Aeromonadaceae</taxon>
        <taxon>Oceanisphaera</taxon>
    </lineage>
</organism>
<dbReference type="InterPro" id="IPR047777">
    <property type="entry name" value="LapA-like_RM"/>
</dbReference>
<dbReference type="Proteomes" id="UP001597048">
    <property type="component" value="Unassembled WGS sequence"/>
</dbReference>
<feature type="non-terminal residue" evidence="2">
    <location>
        <position position="613"/>
    </location>
</feature>